<gene>
    <name evidence="5" type="ORF">DFJ69_2907</name>
</gene>
<dbReference type="PANTHER" id="PTHR45947">
    <property type="entry name" value="SULFOQUINOVOSYL TRANSFERASE SQD2"/>
    <property type="match status" value="1"/>
</dbReference>
<evidence type="ECO:0000259" key="3">
    <source>
        <dbReference type="Pfam" id="PF00534"/>
    </source>
</evidence>
<evidence type="ECO:0000256" key="1">
    <source>
        <dbReference type="ARBA" id="ARBA00022676"/>
    </source>
</evidence>
<accession>A0A3D9SWQ6</accession>
<proteinExistence type="predicted"/>
<keyword evidence="2 5" id="KW-0808">Transferase</keyword>
<comment type="caution">
    <text evidence="5">The sequence shown here is derived from an EMBL/GenBank/DDBJ whole genome shotgun (WGS) entry which is preliminary data.</text>
</comment>
<dbReference type="Gene3D" id="3.40.50.2000">
    <property type="entry name" value="Glycogen Phosphorylase B"/>
    <property type="match status" value="2"/>
</dbReference>
<sequence>MHVLRLCSVFEAPATALIGHGVRFDPIGGMQSHTAHLTRALDQRGVRQTVVTTRPPTAPARARFGRHAVVQRYGLPLSVCRQLYAVPVWWRLPELAQGVDLVHAHLGEDLAMVPLAVRVAARARAPLVVTVHCSLRHTLRIVEPRSVLLKTFGAALQHHGLKKADAVIVLTERLKPLVPGDNVHVIPPGVGVGFRRQASVSGRAALADVGRPRVAFVGRLRAQKGVDTLLRAFALLGASGGRLVIVGDGPERARLEALAARLGVAGRVSFLGFVPHETVPALLREMDVLVLPSRYEELGSVLLEAMYCRVPVVATQVGGVPHLIRHGHNGLLVPSGSPARLADTLRRLLVKPGLGEALADEARRSAQDVMWDRLVHRVLDVYGSVLPESALPRPTALRAGRSSG</sequence>
<dbReference type="PANTHER" id="PTHR45947:SF3">
    <property type="entry name" value="SULFOQUINOVOSYL TRANSFERASE SQD2"/>
    <property type="match status" value="1"/>
</dbReference>
<dbReference type="Pfam" id="PF00534">
    <property type="entry name" value="Glycos_transf_1"/>
    <property type="match status" value="1"/>
</dbReference>
<organism evidence="5 6">
    <name type="scientific">Thermomonospora umbrina</name>
    <dbReference type="NCBI Taxonomy" id="111806"/>
    <lineage>
        <taxon>Bacteria</taxon>
        <taxon>Bacillati</taxon>
        <taxon>Actinomycetota</taxon>
        <taxon>Actinomycetes</taxon>
        <taxon>Streptosporangiales</taxon>
        <taxon>Thermomonosporaceae</taxon>
        <taxon>Thermomonospora</taxon>
    </lineage>
</organism>
<reference evidence="5 6" key="1">
    <citation type="submission" date="2018-08" db="EMBL/GenBank/DDBJ databases">
        <title>Sequencing the genomes of 1000 actinobacteria strains.</title>
        <authorList>
            <person name="Klenk H.-P."/>
        </authorList>
    </citation>
    <scope>NUCLEOTIDE SEQUENCE [LARGE SCALE GENOMIC DNA]</scope>
    <source>
        <strain evidence="5 6">DSM 43927</strain>
    </source>
</reference>
<dbReference type="GO" id="GO:0016757">
    <property type="term" value="F:glycosyltransferase activity"/>
    <property type="evidence" value="ECO:0007669"/>
    <property type="project" value="UniProtKB-KW"/>
</dbReference>
<protein>
    <submittedName>
        <fullName evidence="5">Glycosyltransferase involved in cell wall biosynthesis</fullName>
    </submittedName>
</protein>
<dbReference type="InterPro" id="IPR050194">
    <property type="entry name" value="Glycosyltransferase_grp1"/>
</dbReference>
<name>A0A3D9SWQ6_9ACTN</name>
<dbReference type="EMBL" id="QTTT01000001">
    <property type="protein sequence ID" value="REE97435.1"/>
    <property type="molecule type" value="Genomic_DNA"/>
</dbReference>
<dbReference type="CDD" id="cd03801">
    <property type="entry name" value="GT4_PimA-like"/>
    <property type="match status" value="1"/>
</dbReference>
<evidence type="ECO:0000313" key="5">
    <source>
        <dbReference type="EMBL" id="REE97435.1"/>
    </source>
</evidence>
<dbReference type="Pfam" id="PF13439">
    <property type="entry name" value="Glyco_transf_4"/>
    <property type="match status" value="1"/>
</dbReference>
<feature type="domain" description="Glycosyl transferase family 1" evidence="3">
    <location>
        <begin position="208"/>
        <end position="364"/>
    </location>
</feature>
<feature type="domain" description="Glycosyltransferase subfamily 4-like N-terminal" evidence="4">
    <location>
        <begin position="27"/>
        <end position="190"/>
    </location>
</feature>
<evidence type="ECO:0000259" key="4">
    <source>
        <dbReference type="Pfam" id="PF13439"/>
    </source>
</evidence>
<dbReference type="InterPro" id="IPR028098">
    <property type="entry name" value="Glyco_trans_4-like_N"/>
</dbReference>
<dbReference type="InterPro" id="IPR001296">
    <property type="entry name" value="Glyco_trans_1"/>
</dbReference>
<keyword evidence="1" id="KW-0328">Glycosyltransferase</keyword>
<dbReference type="Proteomes" id="UP000256661">
    <property type="component" value="Unassembled WGS sequence"/>
</dbReference>
<evidence type="ECO:0000256" key="2">
    <source>
        <dbReference type="ARBA" id="ARBA00022679"/>
    </source>
</evidence>
<keyword evidence="6" id="KW-1185">Reference proteome</keyword>
<dbReference type="GO" id="GO:1901137">
    <property type="term" value="P:carbohydrate derivative biosynthetic process"/>
    <property type="evidence" value="ECO:0007669"/>
    <property type="project" value="UniProtKB-ARBA"/>
</dbReference>
<dbReference type="RefSeq" id="WP_116022930.1">
    <property type="nucleotide sequence ID" value="NZ_QTTT01000001.1"/>
</dbReference>
<evidence type="ECO:0000313" key="6">
    <source>
        <dbReference type="Proteomes" id="UP000256661"/>
    </source>
</evidence>
<dbReference type="AlphaFoldDB" id="A0A3D9SWQ6"/>
<dbReference type="OrthoDB" id="8555507at2"/>
<dbReference type="SUPFAM" id="SSF53756">
    <property type="entry name" value="UDP-Glycosyltransferase/glycogen phosphorylase"/>
    <property type="match status" value="1"/>
</dbReference>